<reference evidence="2" key="1">
    <citation type="submission" date="2023-10" db="EMBL/GenBank/DDBJ databases">
        <authorList>
            <person name="Chen Y."/>
            <person name="Shah S."/>
            <person name="Dougan E. K."/>
            <person name="Thang M."/>
            <person name="Chan C."/>
        </authorList>
    </citation>
    <scope>NUCLEOTIDE SEQUENCE [LARGE SCALE GENOMIC DNA]</scope>
</reference>
<dbReference type="Proteomes" id="UP001189429">
    <property type="component" value="Unassembled WGS sequence"/>
</dbReference>
<feature type="compositionally biased region" description="Basic and acidic residues" evidence="1">
    <location>
        <begin position="46"/>
        <end position="70"/>
    </location>
</feature>
<feature type="region of interest" description="Disordered" evidence="1">
    <location>
        <begin position="35"/>
        <end position="99"/>
    </location>
</feature>
<feature type="compositionally biased region" description="Low complexity" evidence="1">
    <location>
        <begin position="80"/>
        <end position="99"/>
    </location>
</feature>
<name>A0ABN9SP66_9DINO</name>
<protein>
    <submittedName>
        <fullName evidence="2">Uncharacterized protein</fullName>
    </submittedName>
</protein>
<accession>A0ABN9SP66</accession>
<comment type="caution">
    <text evidence="2">The sequence shown here is derived from an EMBL/GenBank/DDBJ whole genome shotgun (WGS) entry which is preliminary data.</text>
</comment>
<organism evidence="2 3">
    <name type="scientific">Prorocentrum cordatum</name>
    <dbReference type="NCBI Taxonomy" id="2364126"/>
    <lineage>
        <taxon>Eukaryota</taxon>
        <taxon>Sar</taxon>
        <taxon>Alveolata</taxon>
        <taxon>Dinophyceae</taxon>
        <taxon>Prorocentrales</taxon>
        <taxon>Prorocentraceae</taxon>
        <taxon>Prorocentrum</taxon>
    </lineage>
</organism>
<keyword evidence="3" id="KW-1185">Reference proteome</keyword>
<proteinExistence type="predicted"/>
<evidence type="ECO:0000256" key="1">
    <source>
        <dbReference type="SAM" id="MobiDB-lite"/>
    </source>
</evidence>
<evidence type="ECO:0000313" key="2">
    <source>
        <dbReference type="EMBL" id="CAK0833661.1"/>
    </source>
</evidence>
<evidence type="ECO:0000313" key="3">
    <source>
        <dbReference type="Proteomes" id="UP001189429"/>
    </source>
</evidence>
<gene>
    <name evidence="2" type="ORF">PCOR1329_LOCUS31281</name>
</gene>
<dbReference type="EMBL" id="CAUYUJ010012270">
    <property type="protein sequence ID" value="CAK0833661.1"/>
    <property type="molecule type" value="Genomic_DNA"/>
</dbReference>
<sequence>MYLVARGTGSSARASSRSWETLAVGLCQVRVGAAQQRRGGPVAAAGDHEGARHGLRREQQKPYCGHEARRGSHGGGSGGASRAVARGAAARGSHARCGP</sequence>